<feature type="region of interest" description="Disordered" evidence="5">
    <location>
        <begin position="344"/>
        <end position="385"/>
    </location>
</feature>
<keyword evidence="3 6" id="KW-1133">Transmembrane helix</keyword>
<comment type="subcellular location">
    <subcellularLocation>
        <location evidence="1">Membrane</location>
        <topology evidence="1">Multi-pass membrane protein</topology>
    </subcellularLocation>
</comment>
<gene>
    <name evidence="8" type="ORF">R69658_05981</name>
</gene>
<protein>
    <recommendedName>
        <fullName evidence="10">Type IV secretion system protein TrbL</fullName>
    </recommendedName>
</protein>
<keyword evidence="2 6" id="KW-0812">Transmembrane</keyword>
<keyword evidence="4 6" id="KW-0472">Membrane</keyword>
<evidence type="ECO:0000256" key="1">
    <source>
        <dbReference type="ARBA" id="ARBA00004141"/>
    </source>
</evidence>
<feature type="compositionally biased region" description="Low complexity" evidence="5">
    <location>
        <begin position="375"/>
        <end position="385"/>
    </location>
</feature>
<feature type="compositionally biased region" description="Gly residues" evidence="5">
    <location>
        <begin position="346"/>
        <end position="374"/>
    </location>
</feature>
<name>A0ABN7MU60_9BURK</name>
<organism evidence="8 9">
    <name type="scientific">Paraburkholderia aspalathi</name>
    <dbReference type="NCBI Taxonomy" id="1324617"/>
    <lineage>
        <taxon>Bacteria</taxon>
        <taxon>Pseudomonadati</taxon>
        <taxon>Pseudomonadota</taxon>
        <taxon>Betaproteobacteria</taxon>
        <taxon>Burkholderiales</taxon>
        <taxon>Burkholderiaceae</taxon>
        <taxon>Paraburkholderia</taxon>
    </lineage>
</organism>
<evidence type="ECO:0000313" key="9">
    <source>
        <dbReference type="Proteomes" id="UP000674425"/>
    </source>
</evidence>
<feature type="compositionally biased region" description="Low complexity" evidence="5">
    <location>
        <begin position="442"/>
        <end position="467"/>
    </location>
</feature>
<evidence type="ECO:0000256" key="5">
    <source>
        <dbReference type="SAM" id="MobiDB-lite"/>
    </source>
</evidence>
<evidence type="ECO:0000256" key="2">
    <source>
        <dbReference type="ARBA" id="ARBA00022692"/>
    </source>
</evidence>
<evidence type="ECO:0000256" key="4">
    <source>
        <dbReference type="ARBA" id="ARBA00023136"/>
    </source>
</evidence>
<feature type="transmembrane region" description="Helical" evidence="6">
    <location>
        <begin position="89"/>
        <end position="114"/>
    </location>
</feature>
<evidence type="ECO:0000313" key="8">
    <source>
        <dbReference type="EMBL" id="CAE6823960.1"/>
    </source>
</evidence>
<keyword evidence="7" id="KW-0732">Signal</keyword>
<reference evidence="8 9" key="1">
    <citation type="submission" date="2021-02" db="EMBL/GenBank/DDBJ databases">
        <authorList>
            <person name="Vanwijnsberghe S."/>
        </authorList>
    </citation>
    <scope>NUCLEOTIDE SEQUENCE [LARGE SCALE GENOMIC DNA]</scope>
    <source>
        <strain evidence="8 9">R-69658</strain>
    </source>
</reference>
<proteinExistence type="predicted"/>
<evidence type="ECO:0000256" key="6">
    <source>
        <dbReference type="SAM" id="Phobius"/>
    </source>
</evidence>
<dbReference type="NCBIfam" id="TIGR02783">
    <property type="entry name" value="TrbL_P"/>
    <property type="match status" value="1"/>
</dbReference>
<accession>A0ABN7MU60</accession>
<feature type="transmembrane region" description="Helical" evidence="6">
    <location>
        <begin position="181"/>
        <end position="201"/>
    </location>
</feature>
<feature type="compositionally biased region" description="Low complexity" evidence="5">
    <location>
        <begin position="477"/>
        <end position="489"/>
    </location>
</feature>
<feature type="chain" id="PRO_5046969559" description="Type IV secretion system protein TrbL" evidence="7">
    <location>
        <begin position="25"/>
        <end position="505"/>
    </location>
</feature>
<feature type="region of interest" description="Disordered" evidence="5">
    <location>
        <begin position="427"/>
        <end position="490"/>
    </location>
</feature>
<dbReference type="RefSeq" id="WP_200621218.1">
    <property type="nucleotide sequence ID" value="NZ_JAAGEO010000071.1"/>
</dbReference>
<comment type="caution">
    <text evidence="8">The sequence shown here is derived from an EMBL/GenBank/DDBJ whole genome shotgun (WGS) entry which is preliminary data.</text>
</comment>
<feature type="transmembrane region" description="Helical" evidence="6">
    <location>
        <begin position="58"/>
        <end position="77"/>
    </location>
</feature>
<feature type="transmembrane region" description="Helical" evidence="6">
    <location>
        <begin position="250"/>
        <end position="269"/>
    </location>
</feature>
<dbReference type="Pfam" id="PF04610">
    <property type="entry name" value="TrbL"/>
    <property type="match status" value="1"/>
</dbReference>
<feature type="transmembrane region" description="Helical" evidence="6">
    <location>
        <begin position="213"/>
        <end position="238"/>
    </location>
</feature>
<dbReference type="InterPro" id="IPR014150">
    <property type="entry name" value="Conjugal_tfr_TrbL"/>
</dbReference>
<dbReference type="Proteomes" id="UP000674425">
    <property type="component" value="Unassembled WGS sequence"/>
</dbReference>
<keyword evidence="9" id="KW-1185">Reference proteome</keyword>
<evidence type="ECO:0000256" key="7">
    <source>
        <dbReference type="SAM" id="SignalP"/>
    </source>
</evidence>
<evidence type="ECO:0000256" key="3">
    <source>
        <dbReference type="ARBA" id="ARBA00022989"/>
    </source>
</evidence>
<dbReference type="InterPro" id="IPR007688">
    <property type="entry name" value="Conjugal_tfr_TrbL/VirB6"/>
</dbReference>
<dbReference type="EMBL" id="CAJNAU010000076">
    <property type="protein sequence ID" value="CAE6823960.1"/>
    <property type="molecule type" value="Genomic_DNA"/>
</dbReference>
<feature type="signal peptide" evidence="7">
    <location>
        <begin position="1"/>
        <end position="24"/>
    </location>
</feature>
<sequence>MMKKLPVLPLLAIALLLFAVQAHAQTPVDSAGLLDNILNRFSQVASTWSGKMVSYASWLFWGLVLLSMVWTYGMMALRKADIQEFFAETIRFFAVTGFFWWILTNGPAIATAIINSLRQIAANATGLGNSLSPSGIVDIGFDIASKVVDQSSIWSPANSTCGIIIAAIILVVLALVGVNMLLLLISGWLLSYGAVFLLGFGGGRWTSDIAISYYKTVLGIGMQLFAMILIVGIGKSFIDQYYAATSGGSITMKALLVMLVASIILLVLVNKIPPMFASIVGGGGSTGGIGSFGAGAALGAAATAAAAAATAGAAVMAGASSAAGGASALKAAFQSAQQNMSSGSGMFSGGSGGGSGSVSGGGGSGSGGGSGGGSSSPTSGGSSGFMSSMSTAGKFAADMGANLAKGAGQVAKDKAGSMAASAKERIADTTGGKVASAIRSMSGAGTDSGSADAGSTQQAASTAAPAPQESFDGDSLAGATQGGTDTAAGSDEVAEFVNKAQPKSA</sequence>
<evidence type="ECO:0008006" key="10">
    <source>
        <dbReference type="Google" id="ProtNLM"/>
    </source>
</evidence>
<feature type="transmembrane region" description="Helical" evidence="6">
    <location>
        <begin position="153"/>
        <end position="175"/>
    </location>
</feature>